<evidence type="ECO:0000313" key="3">
    <source>
        <dbReference type="Proteomes" id="UP000750711"/>
    </source>
</evidence>
<feature type="region of interest" description="Disordered" evidence="1">
    <location>
        <begin position="344"/>
        <end position="386"/>
    </location>
</feature>
<comment type="caution">
    <text evidence="2">The sequence shown here is derived from an EMBL/GenBank/DDBJ whole genome shotgun (WGS) entry which is preliminary data.</text>
</comment>
<gene>
    <name evidence="2" type="ORF">GP486_007640</name>
</gene>
<sequence>MPGPLPVSTGTTQRAPLSETSTPPEQLISLALSPPTSAEKPSAIVLVVLRLFRAHREGNLDALWSRAQLPWEHYIELQNRLKEDEELWGYVEDKVRYDYDPEFSQLIVRMTTPTHDLFIVKVEEEIKSQLKAISSSPNQLVAEAARKVERQGTSRILLTNDMTDNSKYPKHSPDAAFRHEAATYPGVVIEVSYSQKRKDLPYLAENYIIGSQGSVRAVVGLDIEYYGSKKATVSVWRPKLWNDGEQLIFEVEQTVDSEAKANDRLQLFRNEYGSAVRGGCLTLQLKDFVPSQIQITFNDSEMNKLIEIPYNRLAEFLITAVEAHEFIEEQRGFMETLPQATLVRKRRRTPPEELRPDTEAAFRAAEKAAEDRMEAADEEWGKRRKV</sequence>
<feature type="region of interest" description="Disordered" evidence="1">
    <location>
        <begin position="1"/>
        <end position="24"/>
    </location>
</feature>
<organism evidence="2 3">
    <name type="scientific">Trichoglossum hirsutum</name>
    <dbReference type="NCBI Taxonomy" id="265104"/>
    <lineage>
        <taxon>Eukaryota</taxon>
        <taxon>Fungi</taxon>
        <taxon>Dikarya</taxon>
        <taxon>Ascomycota</taxon>
        <taxon>Pezizomycotina</taxon>
        <taxon>Geoglossomycetes</taxon>
        <taxon>Geoglossales</taxon>
        <taxon>Geoglossaceae</taxon>
        <taxon>Trichoglossum</taxon>
    </lineage>
</organism>
<protein>
    <submittedName>
        <fullName evidence="2">Uncharacterized protein</fullName>
    </submittedName>
</protein>
<dbReference type="EMBL" id="JAGHQM010002286">
    <property type="protein sequence ID" value="KAH0550998.1"/>
    <property type="molecule type" value="Genomic_DNA"/>
</dbReference>
<feature type="compositionally biased region" description="Basic and acidic residues" evidence="1">
    <location>
        <begin position="349"/>
        <end position="386"/>
    </location>
</feature>
<feature type="compositionally biased region" description="Polar residues" evidence="1">
    <location>
        <begin position="8"/>
        <end position="24"/>
    </location>
</feature>
<dbReference type="AlphaFoldDB" id="A0A9P8I5Z8"/>
<keyword evidence="3" id="KW-1185">Reference proteome</keyword>
<dbReference type="Proteomes" id="UP000750711">
    <property type="component" value="Unassembled WGS sequence"/>
</dbReference>
<name>A0A9P8I5Z8_9PEZI</name>
<accession>A0A9P8I5Z8</accession>
<evidence type="ECO:0000313" key="2">
    <source>
        <dbReference type="EMBL" id="KAH0550998.1"/>
    </source>
</evidence>
<reference evidence="2" key="1">
    <citation type="submission" date="2021-03" db="EMBL/GenBank/DDBJ databases">
        <title>Comparative genomics and phylogenomic investigation of the class Geoglossomycetes provide insights into ecological specialization and systematics.</title>
        <authorList>
            <person name="Melie T."/>
            <person name="Pirro S."/>
            <person name="Miller A.N."/>
            <person name="Quandt A."/>
        </authorList>
    </citation>
    <scope>NUCLEOTIDE SEQUENCE</scope>
    <source>
        <strain evidence="2">CAQ_001_2017</strain>
    </source>
</reference>
<proteinExistence type="predicted"/>
<evidence type="ECO:0000256" key="1">
    <source>
        <dbReference type="SAM" id="MobiDB-lite"/>
    </source>
</evidence>